<accession>A0A419PXN3</accession>
<evidence type="ECO:0000313" key="1">
    <source>
        <dbReference type="EMBL" id="KAG5441719.1"/>
    </source>
</evidence>
<protein>
    <submittedName>
        <fullName evidence="1">Uncharacterized protein</fullName>
    </submittedName>
</protein>
<dbReference type="InParanoid" id="A0A419PXN3"/>
<reference evidence="1 2" key="2">
    <citation type="journal article" date="2021" name="Genomics">
        <title>High-quality reference genome for Clonorchis sinensis.</title>
        <authorList>
            <person name="Young N.D."/>
            <person name="Stroehlein A.J."/>
            <person name="Kinkar L."/>
            <person name="Wang T."/>
            <person name="Sohn W.M."/>
            <person name="Chang B.C.H."/>
            <person name="Kaur P."/>
            <person name="Weisz D."/>
            <person name="Dudchenko O."/>
            <person name="Aiden E.L."/>
            <person name="Korhonen P.K."/>
            <person name="Gasser R.B."/>
        </authorList>
    </citation>
    <scope>NUCLEOTIDE SEQUENCE [LARGE SCALE GENOMIC DNA]</scope>
    <source>
        <strain evidence="1">Cs-k2</strain>
    </source>
</reference>
<gene>
    <name evidence="1" type="ORF">CSKR_110681</name>
</gene>
<dbReference type="Proteomes" id="UP000286415">
    <property type="component" value="Unassembled WGS sequence"/>
</dbReference>
<dbReference type="EMBL" id="NIRI02000076">
    <property type="protein sequence ID" value="KAG5441719.1"/>
    <property type="molecule type" value="Genomic_DNA"/>
</dbReference>
<dbReference type="AlphaFoldDB" id="A0A419PXN3"/>
<name>A0A419PXN3_CLOSI</name>
<reference evidence="1 2" key="1">
    <citation type="journal article" date="2018" name="Biotechnol. Adv.">
        <title>Improved genomic resources and new bioinformatic workflow for the carcinogenic parasite Clonorchis sinensis: Biotechnological implications.</title>
        <authorList>
            <person name="Wang D."/>
            <person name="Korhonen P.K."/>
            <person name="Gasser R.B."/>
            <person name="Young N.D."/>
        </authorList>
    </citation>
    <scope>NUCLEOTIDE SEQUENCE [LARGE SCALE GENOMIC DNA]</scope>
    <source>
        <strain evidence="1">Cs-k2</strain>
    </source>
</reference>
<evidence type="ECO:0000313" key="2">
    <source>
        <dbReference type="Proteomes" id="UP000286415"/>
    </source>
</evidence>
<keyword evidence="2" id="KW-1185">Reference proteome</keyword>
<comment type="caution">
    <text evidence="1">The sequence shown here is derived from an EMBL/GenBank/DDBJ whole genome shotgun (WGS) entry which is preliminary data.</text>
</comment>
<sequence>MRHIASINTLICKSIWFSERLTWNPAESPVCDVSRRLNVLHRTASYFSWYGIRDIAKAPISVNDGSACAIHGLVLDTFFNESPRCTTENPLSKCLVTGSPTPTHTNYDHETTIFSAPPARTTQVSQSQKTEQLAL</sequence>
<proteinExistence type="predicted"/>
<organism evidence="1 2">
    <name type="scientific">Clonorchis sinensis</name>
    <name type="common">Chinese liver fluke</name>
    <dbReference type="NCBI Taxonomy" id="79923"/>
    <lineage>
        <taxon>Eukaryota</taxon>
        <taxon>Metazoa</taxon>
        <taxon>Spiralia</taxon>
        <taxon>Lophotrochozoa</taxon>
        <taxon>Platyhelminthes</taxon>
        <taxon>Trematoda</taxon>
        <taxon>Digenea</taxon>
        <taxon>Opisthorchiida</taxon>
        <taxon>Opisthorchiata</taxon>
        <taxon>Opisthorchiidae</taxon>
        <taxon>Clonorchis</taxon>
    </lineage>
</organism>